<dbReference type="EMBL" id="CAEKKB010000003">
    <property type="protein sequence ID" value="CAB4303186.1"/>
    <property type="molecule type" value="Genomic_DNA"/>
</dbReference>
<gene>
    <name evidence="1" type="ORF">ORAREDHAP_LOCUS19215</name>
</gene>
<dbReference type="Proteomes" id="UP000507245">
    <property type="component" value="Unassembled WGS sequence"/>
</dbReference>
<reference evidence="2" key="1">
    <citation type="journal article" date="2020" name="Genome Biol.">
        <title>Gamete binning: chromosome-level and haplotype-resolved genome assembly enabled by high-throughput single-cell sequencing of gamete genomes.</title>
        <authorList>
            <person name="Campoy J.A."/>
            <person name="Sun H."/>
            <person name="Goel M."/>
            <person name="Jiao W.-B."/>
            <person name="Folz-Donahue K."/>
            <person name="Wang N."/>
            <person name="Rubio M."/>
            <person name="Liu C."/>
            <person name="Kukat C."/>
            <person name="Ruiz D."/>
            <person name="Huettel B."/>
            <person name="Schneeberger K."/>
        </authorList>
    </citation>
    <scope>NUCLEOTIDE SEQUENCE [LARGE SCALE GENOMIC DNA]</scope>
    <source>
        <strain evidence="2">cv. Rojo Pasion</strain>
    </source>
</reference>
<sequence length="56" mass="5963">MSFGAHLLFNNKEVEAKGVTGSFASPPFSEVEKLGHQFLSLTSHGVDVVEPFTAIG</sequence>
<protein>
    <submittedName>
        <fullName evidence="1">Uncharacterized protein</fullName>
    </submittedName>
</protein>
<proteinExistence type="predicted"/>
<organism evidence="1 2">
    <name type="scientific">Prunus armeniaca</name>
    <name type="common">Apricot</name>
    <name type="synonym">Armeniaca vulgaris</name>
    <dbReference type="NCBI Taxonomy" id="36596"/>
    <lineage>
        <taxon>Eukaryota</taxon>
        <taxon>Viridiplantae</taxon>
        <taxon>Streptophyta</taxon>
        <taxon>Embryophyta</taxon>
        <taxon>Tracheophyta</taxon>
        <taxon>Spermatophyta</taxon>
        <taxon>Magnoliopsida</taxon>
        <taxon>eudicotyledons</taxon>
        <taxon>Gunneridae</taxon>
        <taxon>Pentapetalae</taxon>
        <taxon>rosids</taxon>
        <taxon>fabids</taxon>
        <taxon>Rosales</taxon>
        <taxon>Rosaceae</taxon>
        <taxon>Amygdaloideae</taxon>
        <taxon>Amygdaleae</taxon>
        <taxon>Prunus</taxon>
    </lineage>
</organism>
<dbReference type="AlphaFoldDB" id="A0A6J5WN16"/>
<evidence type="ECO:0000313" key="2">
    <source>
        <dbReference type="Proteomes" id="UP000507245"/>
    </source>
</evidence>
<keyword evidence="2" id="KW-1185">Reference proteome</keyword>
<name>A0A6J5WN16_PRUAR</name>
<evidence type="ECO:0000313" key="1">
    <source>
        <dbReference type="EMBL" id="CAB4303186.1"/>
    </source>
</evidence>
<accession>A0A6J5WN16</accession>